<organism evidence="1 2">
    <name type="scientific">Ladona fulva</name>
    <name type="common">Scarce chaser dragonfly</name>
    <name type="synonym">Libellula fulva</name>
    <dbReference type="NCBI Taxonomy" id="123851"/>
    <lineage>
        <taxon>Eukaryota</taxon>
        <taxon>Metazoa</taxon>
        <taxon>Ecdysozoa</taxon>
        <taxon>Arthropoda</taxon>
        <taxon>Hexapoda</taxon>
        <taxon>Insecta</taxon>
        <taxon>Pterygota</taxon>
        <taxon>Palaeoptera</taxon>
        <taxon>Odonata</taxon>
        <taxon>Epiprocta</taxon>
        <taxon>Anisoptera</taxon>
        <taxon>Libelluloidea</taxon>
        <taxon>Libellulidae</taxon>
        <taxon>Ladona</taxon>
    </lineage>
</organism>
<dbReference type="EMBL" id="KZ308359">
    <property type="protein sequence ID" value="KAG8228083.1"/>
    <property type="molecule type" value="Genomic_DNA"/>
</dbReference>
<name>A0A8K0K536_LADFU</name>
<dbReference type="Proteomes" id="UP000792457">
    <property type="component" value="Unassembled WGS sequence"/>
</dbReference>
<accession>A0A8K0K536</accession>
<reference evidence="1" key="2">
    <citation type="submission" date="2017-10" db="EMBL/GenBank/DDBJ databases">
        <title>Ladona fulva Genome sequencing and assembly.</title>
        <authorList>
            <person name="Murali S."/>
            <person name="Richards S."/>
            <person name="Bandaranaike D."/>
            <person name="Bellair M."/>
            <person name="Blankenburg K."/>
            <person name="Chao H."/>
            <person name="Dinh H."/>
            <person name="Doddapaneni H."/>
            <person name="Dugan-Rocha S."/>
            <person name="Elkadiri S."/>
            <person name="Gnanaolivu R."/>
            <person name="Hernandez B."/>
            <person name="Skinner E."/>
            <person name="Javaid M."/>
            <person name="Lee S."/>
            <person name="Li M."/>
            <person name="Ming W."/>
            <person name="Munidasa M."/>
            <person name="Muniz J."/>
            <person name="Nguyen L."/>
            <person name="Hughes D."/>
            <person name="Osuji N."/>
            <person name="Pu L.-L."/>
            <person name="Puazo M."/>
            <person name="Qu C."/>
            <person name="Quiroz J."/>
            <person name="Raj R."/>
            <person name="Weissenberger G."/>
            <person name="Xin Y."/>
            <person name="Zou X."/>
            <person name="Han Y."/>
            <person name="Worley K."/>
            <person name="Muzny D."/>
            <person name="Gibbs R."/>
        </authorList>
    </citation>
    <scope>NUCLEOTIDE SEQUENCE</scope>
    <source>
        <strain evidence="1">Sampled in the wild</strain>
    </source>
</reference>
<keyword evidence="2" id="KW-1185">Reference proteome</keyword>
<gene>
    <name evidence="1" type="ORF">J437_LFUL000083</name>
</gene>
<comment type="caution">
    <text evidence="1">The sequence shown here is derived from an EMBL/GenBank/DDBJ whole genome shotgun (WGS) entry which is preliminary data.</text>
</comment>
<evidence type="ECO:0000313" key="2">
    <source>
        <dbReference type="Proteomes" id="UP000792457"/>
    </source>
</evidence>
<sequence>MSYFDLVLTSDLAMLTSYINEMLYLGKETILQHYQEYESLFQGGIPTVCGQMERYLETSNTNTTKIQLHTTSWIFLNYEKVKAEIAVPCIPNPFV</sequence>
<protein>
    <submittedName>
        <fullName evidence="1">Uncharacterized protein</fullName>
    </submittedName>
</protein>
<dbReference type="AlphaFoldDB" id="A0A8K0K536"/>
<evidence type="ECO:0000313" key="1">
    <source>
        <dbReference type="EMBL" id="KAG8228083.1"/>
    </source>
</evidence>
<proteinExistence type="predicted"/>
<reference evidence="1" key="1">
    <citation type="submission" date="2013-04" db="EMBL/GenBank/DDBJ databases">
        <authorList>
            <person name="Qu J."/>
            <person name="Murali S.C."/>
            <person name="Bandaranaike D."/>
            <person name="Bellair M."/>
            <person name="Blankenburg K."/>
            <person name="Chao H."/>
            <person name="Dinh H."/>
            <person name="Doddapaneni H."/>
            <person name="Downs B."/>
            <person name="Dugan-Rocha S."/>
            <person name="Elkadiri S."/>
            <person name="Gnanaolivu R.D."/>
            <person name="Hernandez B."/>
            <person name="Javaid M."/>
            <person name="Jayaseelan J.C."/>
            <person name="Lee S."/>
            <person name="Li M."/>
            <person name="Ming W."/>
            <person name="Munidasa M."/>
            <person name="Muniz J."/>
            <person name="Nguyen L."/>
            <person name="Ongeri F."/>
            <person name="Osuji N."/>
            <person name="Pu L.-L."/>
            <person name="Puazo M."/>
            <person name="Qu C."/>
            <person name="Quiroz J."/>
            <person name="Raj R."/>
            <person name="Weissenberger G."/>
            <person name="Xin Y."/>
            <person name="Zou X."/>
            <person name="Han Y."/>
            <person name="Richards S."/>
            <person name="Worley K."/>
            <person name="Muzny D."/>
            <person name="Gibbs R."/>
        </authorList>
    </citation>
    <scope>NUCLEOTIDE SEQUENCE</scope>
    <source>
        <strain evidence="1">Sampled in the wild</strain>
    </source>
</reference>